<proteinExistence type="predicted"/>
<dbReference type="EMBL" id="JBHRTP010000109">
    <property type="protein sequence ID" value="MFC3111320.1"/>
    <property type="molecule type" value="Genomic_DNA"/>
</dbReference>
<keyword evidence="2" id="KW-1185">Reference proteome</keyword>
<organism evidence="1 2">
    <name type="scientific">Undibacterium arcticum</name>
    <dbReference type="NCBI Taxonomy" id="1762892"/>
    <lineage>
        <taxon>Bacteria</taxon>
        <taxon>Pseudomonadati</taxon>
        <taxon>Pseudomonadota</taxon>
        <taxon>Betaproteobacteria</taxon>
        <taxon>Burkholderiales</taxon>
        <taxon>Oxalobacteraceae</taxon>
        <taxon>Undibacterium</taxon>
    </lineage>
</organism>
<dbReference type="Proteomes" id="UP001595530">
    <property type="component" value="Unassembled WGS sequence"/>
</dbReference>
<reference evidence="2" key="1">
    <citation type="journal article" date="2019" name="Int. J. Syst. Evol. Microbiol.">
        <title>The Global Catalogue of Microorganisms (GCM) 10K type strain sequencing project: providing services to taxonomists for standard genome sequencing and annotation.</title>
        <authorList>
            <consortium name="The Broad Institute Genomics Platform"/>
            <consortium name="The Broad Institute Genome Sequencing Center for Infectious Disease"/>
            <person name="Wu L."/>
            <person name="Ma J."/>
        </authorList>
    </citation>
    <scope>NUCLEOTIDE SEQUENCE [LARGE SCALE GENOMIC DNA]</scope>
    <source>
        <strain evidence="2">KCTC 42986</strain>
    </source>
</reference>
<evidence type="ECO:0000313" key="1">
    <source>
        <dbReference type="EMBL" id="MFC3111320.1"/>
    </source>
</evidence>
<evidence type="ECO:0000313" key="2">
    <source>
        <dbReference type="Proteomes" id="UP001595530"/>
    </source>
</evidence>
<sequence>MTQYTTKFGALENYEKGGVQVINDSAKNYAFSNCFEIAGKSKPYEKIVFGINQIYVLETIRAEGVSPWYTCAHDEFALCMDKEVDIYLVKLDPTQQVQDKEKNGAVPVGGEPSGQPMGWMKIKRGHQALLPANVAYQFRAAKPAVIVLQTCKGDLSVEKWADICQAA</sequence>
<gene>
    <name evidence="1" type="ORF">ACFOFO_25810</name>
</gene>
<accession>A0ABV7F8Q9</accession>
<name>A0ABV7F8Q9_9BURK</name>
<protein>
    <submittedName>
        <fullName evidence="1">Hydroxyquinol 1,2-dioxygenase</fullName>
    </submittedName>
</protein>
<dbReference type="RefSeq" id="WP_390328815.1">
    <property type="nucleotide sequence ID" value="NZ_JBHRTP010000109.1"/>
</dbReference>
<comment type="caution">
    <text evidence="1">The sequence shown here is derived from an EMBL/GenBank/DDBJ whole genome shotgun (WGS) entry which is preliminary data.</text>
</comment>